<sequence>MSSILFITWDGGGNVPPLLGIAAELQSRGHQVRVMGHAQQAEFVEASGLSLVPFTTARAFTCGGKNSPFDYLGVFGDRAMGRDVLAELADRPADLVVVDCLLFGPIEAVAASGTPYVLLEHTYAEYFTRTWMRGPMGTGLRIKRFATRELVRRARLRVVATLPELDPATARPVPANVRYCGPVVRGTPAAPATPTVLVSLSTVNFPGMQACLQNVLDALATLPVRGIVTTGPVIDPADLRAPANVELHRYVPHAQLMPQASVVVGHGGHATTMLALSHDLPVLVLPMHPMLDQKMVGTTLVDAGAGRLLTKRAKPDALAAAIRALLEDGPHRAAAARLGAAIRAQSGAAAGADLIDGLLAQPSVDPSVA</sequence>
<evidence type="ECO:0000313" key="3">
    <source>
        <dbReference type="Proteomes" id="UP000655410"/>
    </source>
</evidence>
<organism evidence="2 3">
    <name type="scientific">Nocardioides phosphati</name>
    <dbReference type="NCBI Taxonomy" id="1867775"/>
    <lineage>
        <taxon>Bacteria</taxon>
        <taxon>Bacillati</taxon>
        <taxon>Actinomycetota</taxon>
        <taxon>Actinomycetes</taxon>
        <taxon>Propionibacteriales</taxon>
        <taxon>Nocardioidaceae</taxon>
        <taxon>Nocardioides</taxon>
    </lineage>
</organism>
<protein>
    <submittedName>
        <fullName evidence="2">Glycosyl transferase</fullName>
    </submittedName>
</protein>
<evidence type="ECO:0000313" key="2">
    <source>
        <dbReference type="EMBL" id="GGO90393.1"/>
    </source>
</evidence>
<dbReference type="Proteomes" id="UP000655410">
    <property type="component" value="Unassembled WGS sequence"/>
</dbReference>
<proteinExistence type="predicted"/>
<dbReference type="CDD" id="cd03784">
    <property type="entry name" value="GT1_Gtf-like"/>
    <property type="match status" value="1"/>
</dbReference>
<keyword evidence="3" id="KW-1185">Reference proteome</keyword>
<dbReference type="InterPro" id="IPR010610">
    <property type="entry name" value="EryCIII-like_C"/>
</dbReference>
<gene>
    <name evidence="2" type="ORF">GCM10011584_22060</name>
</gene>
<name>A0ABQ2NC47_9ACTN</name>
<accession>A0ABQ2NC47</accession>
<keyword evidence="2" id="KW-0808">Transferase</keyword>
<dbReference type="EMBL" id="BMNI01000005">
    <property type="protein sequence ID" value="GGO90393.1"/>
    <property type="molecule type" value="Genomic_DNA"/>
</dbReference>
<dbReference type="GO" id="GO:0016740">
    <property type="term" value="F:transferase activity"/>
    <property type="evidence" value="ECO:0007669"/>
    <property type="project" value="UniProtKB-KW"/>
</dbReference>
<evidence type="ECO:0000259" key="1">
    <source>
        <dbReference type="Pfam" id="PF06722"/>
    </source>
</evidence>
<dbReference type="Pfam" id="PF06722">
    <property type="entry name" value="EryCIII-like_C"/>
    <property type="match status" value="1"/>
</dbReference>
<dbReference type="RefSeq" id="WP_188784075.1">
    <property type="nucleotide sequence ID" value="NZ_BMNI01000005.1"/>
</dbReference>
<dbReference type="PANTHER" id="PTHR48050">
    <property type="entry name" value="STEROL 3-BETA-GLUCOSYLTRANSFERASE"/>
    <property type="match status" value="1"/>
</dbReference>
<dbReference type="PANTHER" id="PTHR48050:SF13">
    <property type="entry name" value="STEROL 3-BETA-GLUCOSYLTRANSFERASE UGT80A2"/>
    <property type="match status" value="1"/>
</dbReference>
<feature type="domain" description="Erythromycin biosynthesis protein CIII-like C-terminal" evidence="1">
    <location>
        <begin position="215"/>
        <end position="344"/>
    </location>
</feature>
<dbReference type="InterPro" id="IPR050426">
    <property type="entry name" value="Glycosyltransferase_28"/>
</dbReference>
<dbReference type="Gene3D" id="3.40.50.2000">
    <property type="entry name" value="Glycogen Phosphorylase B"/>
    <property type="match status" value="2"/>
</dbReference>
<dbReference type="SUPFAM" id="SSF53756">
    <property type="entry name" value="UDP-Glycosyltransferase/glycogen phosphorylase"/>
    <property type="match status" value="1"/>
</dbReference>
<reference evidence="3" key="1">
    <citation type="journal article" date="2019" name="Int. J. Syst. Evol. Microbiol.">
        <title>The Global Catalogue of Microorganisms (GCM) 10K type strain sequencing project: providing services to taxonomists for standard genome sequencing and annotation.</title>
        <authorList>
            <consortium name="The Broad Institute Genomics Platform"/>
            <consortium name="The Broad Institute Genome Sequencing Center for Infectious Disease"/>
            <person name="Wu L."/>
            <person name="Ma J."/>
        </authorList>
    </citation>
    <scope>NUCLEOTIDE SEQUENCE [LARGE SCALE GENOMIC DNA]</scope>
    <source>
        <strain evidence="3">CGMCC 4.7371</strain>
    </source>
</reference>
<dbReference type="InterPro" id="IPR002213">
    <property type="entry name" value="UDP_glucos_trans"/>
</dbReference>
<comment type="caution">
    <text evidence="2">The sequence shown here is derived from an EMBL/GenBank/DDBJ whole genome shotgun (WGS) entry which is preliminary data.</text>
</comment>